<keyword evidence="2" id="KW-1185">Reference proteome</keyword>
<evidence type="ECO:0000313" key="2">
    <source>
        <dbReference type="Proteomes" id="UP001596413"/>
    </source>
</evidence>
<sequence length="162" mass="18030">MDVATEPDGPAPVVREVETVRRKAEHLSSRILDRMRLKGRTSQAGSSIGDCGDDYDPDTHFSIGHHWSLAHTSEAELERAFDGLPVALPKDGWKVLSVGPDEHTQARVPTLKAEYVHGEDIFTVTIRIQKRWGENDPDDPRLLVSLGSTCYRVPPGEEVTDY</sequence>
<protein>
    <submittedName>
        <fullName evidence="1">Uncharacterized protein</fullName>
    </submittedName>
</protein>
<dbReference type="Proteomes" id="UP001596413">
    <property type="component" value="Unassembled WGS sequence"/>
</dbReference>
<organism evidence="1 2">
    <name type="scientific">Streptomyces polyrhachis</name>
    <dbReference type="NCBI Taxonomy" id="1282885"/>
    <lineage>
        <taxon>Bacteria</taxon>
        <taxon>Bacillati</taxon>
        <taxon>Actinomycetota</taxon>
        <taxon>Actinomycetes</taxon>
        <taxon>Kitasatosporales</taxon>
        <taxon>Streptomycetaceae</taxon>
        <taxon>Streptomyces</taxon>
    </lineage>
</organism>
<accession>A0ABW2GE49</accession>
<dbReference type="EMBL" id="JBHSZO010000010">
    <property type="protein sequence ID" value="MFC7218329.1"/>
    <property type="molecule type" value="Genomic_DNA"/>
</dbReference>
<proteinExistence type="predicted"/>
<gene>
    <name evidence="1" type="ORF">ACFQLX_09135</name>
</gene>
<name>A0ABW2GE49_9ACTN</name>
<dbReference type="RefSeq" id="WP_386413652.1">
    <property type="nucleotide sequence ID" value="NZ_JBHSZO010000010.1"/>
</dbReference>
<evidence type="ECO:0000313" key="1">
    <source>
        <dbReference type="EMBL" id="MFC7218329.1"/>
    </source>
</evidence>
<comment type="caution">
    <text evidence="1">The sequence shown here is derived from an EMBL/GenBank/DDBJ whole genome shotgun (WGS) entry which is preliminary data.</text>
</comment>
<reference evidence="2" key="1">
    <citation type="journal article" date="2019" name="Int. J. Syst. Evol. Microbiol.">
        <title>The Global Catalogue of Microorganisms (GCM) 10K type strain sequencing project: providing services to taxonomists for standard genome sequencing and annotation.</title>
        <authorList>
            <consortium name="The Broad Institute Genomics Platform"/>
            <consortium name="The Broad Institute Genome Sequencing Center for Infectious Disease"/>
            <person name="Wu L."/>
            <person name="Ma J."/>
        </authorList>
    </citation>
    <scope>NUCLEOTIDE SEQUENCE [LARGE SCALE GENOMIC DNA]</scope>
    <source>
        <strain evidence="2">CGMCC 1.13681</strain>
    </source>
</reference>